<gene>
    <name evidence="2" type="ORF">IPP15_01440</name>
</gene>
<reference evidence="2 3" key="1">
    <citation type="submission" date="2020-10" db="EMBL/GenBank/DDBJ databases">
        <title>Connecting structure to function with the recovery of over 1000 high-quality activated sludge metagenome-assembled genomes encoding full-length rRNA genes using long-read sequencing.</title>
        <authorList>
            <person name="Singleton C.M."/>
            <person name="Petriglieri F."/>
            <person name="Kristensen J.M."/>
            <person name="Kirkegaard R.H."/>
            <person name="Michaelsen T.Y."/>
            <person name="Andersen M.H."/>
            <person name="Karst S.M."/>
            <person name="Dueholm M.S."/>
            <person name="Nielsen P.H."/>
            <person name="Albertsen M."/>
        </authorList>
    </citation>
    <scope>NUCLEOTIDE SEQUENCE [LARGE SCALE GENOMIC DNA]</scope>
    <source>
        <strain evidence="2">Ribe_18-Q3-R11-54_MAXAC.273</strain>
    </source>
</reference>
<dbReference type="AlphaFoldDB" id="A0A9D7XME2"/>
<name>A0A9D7XME2_9BACT</name>
<dbReference type="Gene3D" id="2.30.30.40">
    <property type="entry name" value="SH3 Domains"/>
    <property type="match status" value="1"/>
</dbReference>
<evidence type="ECO:0000313" key="3">
    <source>
        <dbReference type="Proteomes" id="UP000808337"/>
    </source>
</evidence>
<organism evidence="2 3">
    <name type="scientific">Candidatus Opimibacter skivensis</name>
    <dbReference type="NCBI Taxonomy" id="2982028"/>
    <lineage>
        <taxon>Bacteria</taxon>
        <taxon>Pseudomonadati</taxon>
        <taxon>Bacteroidota</taxon>
        <taxon>Saprospiria</taxon>
        <taxon>Saprospirales</taxon>
        <taxon>Saprospiraceae</taxon>
        <taxon>Candidatus Opimibacter</taxon>
    </lineage>
</organism>
<proteinExistence type="predicted"/>
<dbReference type="SUPFAM" id="SSF82057">
    <property type="entry name" value="Prokaryotic SH3-related domain"/>
    <property type="match status" value="1"/>
</dbReference>
<evidence type="ECO:0000313" key="2">
    <source>
        <dbReference type="EMBL" id="MBK9981085.1"/>
    </source>
</evidence>
<dbReference type="Pfam" id="PF03831">
    <property type="entry name" value="YjdM"/>
    <property type="match status" value="1"/>
</dbReference>
<accession>A0A9D7XME2</accession>
<sequence>MVTKDSNGNVLAEGDSVLLTKDLKVKGFNKDLKRGTLIKNIRLTSDPGEIEGKVEGSMLVVKTMYLKKK</sequence>
<feature type="domain" description="Protein YjdM C-terminal" evidence="1">
    <location>
        <begin position="4"/>
        <end position="69"/>
    </location>
</feature>
<dbReference type="EMBL" id="JADKGY010000001">
    <property type="protein sequence ID" value="MBK9981085.1"/>
    <property type="molecule type" value="Genomic_DNA"/>
</dbReference>
<dbReference type="InterPro" id="IPR013988">
    <property type="entry name" value="YjdM_C"/>
</dbReference>
<protein>
    <submittedName>
        <fullName evidence="2">Alkylphosphonate utilization protein</fullName>
    </submittedName>
</protein>
<dbReference type="Proteomes" id="UP000808337">
    <property type="component" value="Unassembled WGS sequence"/>
</dbReference>
<comment type="caution">
    <text evidence="2">The sequence shown here is derived from an EMBL/GenBank/DDBJ whole genome shotgun (WGS) entry which is preliminary data.</text>
</comment>
<evidence type="ECO:0000259" key="1">
    <source>
        <dbReference type="Pfam" id="PF03831"/>
    </source>
</evidence>